<feature type="compositionally biased region" description="Polar residues" evidence="1">
    <location>
        <begin position="318"/>
        <end position="330"/>
    </location>
</feature>
<proteinExistence type="predicted"/>
<dbReference type="OrthoDB" id="77716at2759"/>
<reference evidence="2" key="1">
    <citation type="submission" date="2023-04" db="EMBL/GenBank/DDBJ databases">
        <title>Phytophthora fragariaefolia NBRC 109709.</title>
        <authorList>
            <person name="Ichikawa N."/>
            <person name="Sato H."/>
            <person name="Tonouchi N."/>
        </authorList>
    </citation>
    <scope>NUCLEOTIDE SEQUENCE</scope>
    <source>
        <strain evidence="2">NBRC 109709</strain>
    </source>
</reference>
<feature type="region of interest" description="Disordered" evidence="1">
    <location>
        <begin position="1"/>
        <end position="43"/>
    </location>
</feature>
<feature type="compositionally biased region" description="Basic and acidic residues" evidence="1">
    <location>
        <begin position="1"/>
        <end position="19"/>
    </location>
</feature>
<keyword evidence="3" id="KW-1185">Reference proteome</keyword>
<organism evidence="2 3">
    <name type="scientific">Phytophthora fragariaefolia</name>
    <dbReference type="NCBI Taxonomy" id="1490495"/>
    <lineage>
        <taxon>Eukaryota</taxon>
        <taxon>Sar</taxon>
        <taxon>Stramenopiles</taxon>
        <taxon>Oomycota</taxon>
        <taxon>Peronosporomycetes</taxon>
        <taxon>Peronosporales</taxon>
        <taxon>Peronosporaceae</taxon>
        <taxon>Phytophthora</taxon>
    </lineage>
</organism>
<accession>A0A9W7CK09</accession>
<protein>
    <submittedName>
        <fullName evidence="2">Unnamed protein product</fullName>
    </submittedName>
</protein>
<dbReference type="Proteomes" id="UP001165121">
    <property type="component" value="Unassembled WGS sequence"/>
</dbReference>
<comment type="caution">
    <text evidence="2">The sequence shown here is derived from an EMBL/GenBank/DDBJ whole genome shotgun (WGS) entry which is preliminary data.</text>
</comment>
<evidence type="ECO:0000256" key="1">
    <source>
        <dbReference type="SAM" id="MobiDB-lite"/>
    </source>
</evidence>
<dbReference type="AlphaFoldDB" id="A0A9W7CK09"/>
<gene>
    <name evidence="2" type="ORF">Pfra01_000783000</name>
</gene>
<name>A0A9W7CK09_9STRA</name>
<dbReference type="EMBL" id="BSXT01000705">
    <property type="protein sequence ID" value="GMF32655.1"/>
    <property type="molecule type" value="Genomic_DNA"/>
</dbReference>
<feature type="region of interest" description="Disordered" evidence="1">
    <location>
        <begin position="312"/>
        <end position="360"/>
    </location>
</feature>
<sequence>MAFLATEDRFGPELDRYRQGEPQNPCTYTPKDDKGTLSRKKNVSGTFGYHRSEQHEKPSHFVNAASSSPAIAATLKALEENSLQHMRETSEPTPSAYAPTVEGQFPRAYTIKEILSERKRVAIQRKNVKNEDAMTAQELHLALGPGSYEVSKDVRNISWVKLSGYSSRSNRFVRVTDKPRNHIDSFYFHTRKASWNSGQYSCAGPFEAYRRGPGSYHSPCRCSSSPLQKASKGENNEGVCMRADCFQISPLPSTQRKSSTSFGCVASRDLLTSMIAAGHASAHSIGPGIYDAYPSSFILPTHNLGYKQEMNRTEPKSTLRSACTSRSRATGSDADEKDETRNLSQKELWNAMKRGPMLPS</sequence>
<evidence type="ECO:0000313" key="3">
    <source>
        <dbReference type="Proteomes" id="UP001165121"/>
    </source>
</evidence>
<evidence type="ECO:0000313" key="2">
    <source>
        <dbReference type="EMBL" id="GMF32655.1"/>
    </source>
</evidence>